<keyword evidence="2" id="KW-1185">Reference proteome</keyword>
<gene>
    <name evidence="1" type="ORF">B0J13DRAFT_633082</name>
</gene>
<dbReference type="Proteomes" id="UP000717696">
    <property type="component" value="Unassembled WGS sequence"/>
</dbReference>
<sequence>MSRADLKQKVEGDLFTTDGRKKKMKPSTEVYQPALENPCLEGIKRYTSIAHNEVLRVAATGGLLNPVHFDVTKTGTIAITKLGLEKAALYTKHVSKPVLIENWESEKAAEMSQLVRRLMDKGGFFDCGHVSVQRLSFGLRFDRIMESKALIEALHNVNKKTLPVRLKLKECYDDLKITMKDEWTPENSAKLKPLLLSLYHTEQNELSFETKYRLSDTQSGIPRMMLIEHISMILNNYHSLISAANTVKKNSRIPDHHLAPCAPRPVLEDEENWAPEVRVRVRFSDDAK</sequence>
<organism evidence="1 2">
    <name type="scientific">Dactylonectria estremocensis</name>
    <dbReference type="NCBI Taxonomy" id="1079267"/>
    <lineage>
        <taxon>Eukaryota</taxon>
        <taxon>Fungi</taxon>
        <taxon>Dikarya</taxon>
        <taxon>Ascomycota</taxon>
        <taxon>Pezizomycotina</taxon>
        <taxon>Sordariomycetes</taxon>
        <taxon>Hypocreomycetidae</taxon>
        <taxon>Hypocreales</taxon>
        <taxon>Nectriaceae</taxon>
        <taxon>Dactylonectria</taxon>
    </lineage>
</organism>
<proteinExistence type="predicted"/>
<dbReference type="AlphaFoldDB" id="A0A9P9FIM6"/>
<evidence type="ECO:0000313" key="2">
    <source>
        <dbReference type="Proteomes" id="UP000717696"/>
    </source>
</evidence>
<protein>
    <submittedName>
        <fullName evidence="1">Uncharacterized protein</fullName>
    </submittedName>
</protein>
<reference evidence="1" key="1">
    <citation type="journal article" date="2021" name="Nat. Commun.">
        <title>Genetic determinants of endophytism in the Arabidopsis root mycobiome.</title>
        <authorList>
            <person name="Mesny F."/>
            <person name="Miyauchi S."/>
            <person name="Thiergart T."/>
            <person name="Pickel B."/>
            <person name="Atanasova L."/>
            <person name="Karlsson M."/>
            <person name="Huettel B."/>
            <person name="Barry K.W."/>
            <person name="Haridas S."/>
            <person name="Chen C."/>
            <person name="Bauer D."/>
            <person name="Andreopoulos W."/>
            <person name="Pangilinan J."/>
            <person name="LaButti K."/>
            <person name="Riley R."/>
            <person name="Lipzen A."/>
            <person name="Clum A."/>
            <person name="Drula E."/>
            <person name="Henrissat B."/>
            <person name="Kohler A."/>
            <person name="Grigoriev I.V."/>
            <person name="Martin F.M."/>
            <person name="Hacquard S."/>
        </authorList>
    </citation>
    <scope>NUCLEOTIDE SEQUENCE</scope>
    <source>
        <strain evidence="1">MPI-CAGE-AT-0021</strain>
    </source>
</reference>
<comment type="caution">
    <text evidence="1">The sequence shown here is derived from an EMBL/GenBank/DDBJ whole genome shotgun (WGS) entry which is preliminary data.</text>
</comment>
<dbReference type="OrthoDB" id="5095291at2759"/>
<dbReference type="EMBL" id="JAGMUU010000001">
    <property type="protein sequence ID" value="KAH7162193.1"/>
    <property type="molecule type" value="Genomic_DNA"/>
</dbReference>
<accession>A0A9P9FIM6</accession>
<name>A0A9P9FIM6_9HYPO</name>
<evidence type="ECO:0000313" key="1">
    <source>
        <dbReference type="EMBL" id="KAH7162193.1"/>
    </source>
</evidence>